<dbReference type="Pfam" id="PF01810">
    <property type="entry name" value="LysE"/>
    <property type="match status" value="1"/>
</dbReference>
<keyword evidence="4 6" id="KW-1133">Transmembrane helix</keyword>
<proteinExistence type="predicted"/>
<evidence type="ECO:0000256" key="2">
    <source>
        <dbReference type="ARBA" id="ARBA00022475"/>
    </source>
</evidence>
<dbReference type="Proteomes" id="UP001501474">
    <property type="component" value="Unassembled WGS sequence"/>
</dbReference>
<feature type="transmembrane region" description="Helical" evidence="6">
    <location>
        <begin position="161"/>
        <end position="185"/>
    </location>
</feature>
<reference evidence="7 8" key="1">
    <citation type="journal article" date="2019" name="Int. J. Syst. Evol. Microbiol.">
        <title>The Global Catalogue of Microorganisms (GCM) 10K type strain sequencing project: providing services to taxonomists for standard genome sequencing and annotation.</title>
        <authorList>
            <consortium name="The Broad Institute Genomics Platform"/>
            <consortium name="The Broad Institute Genome Sequencing Center for Infectious Disease"/>
            <person name="Wu L."/>
            <person name="Ma J."/>
        </authorList>
    </citation>
    <scope>NUCLEOTIDE SEQUENCE [LARGE SCALE GENOMIC DNA]</scope>
    <source>
        <strain evidence="7 8">JCM 3053</strain>
    </source>
</reference>
<sequence length="219" mass="22997">MVLSRRAGRRQGGGMSIAFLLTTLVVVVTPGTGVVYTLAAALSRGSRAGVVAAVGCTLGIVPHLLATVTGAAALLHASATAFQVLKYAGVAYLLYMAWATARDKKALMVEEGGAAPEESARRVIVRGVLVNILNPKLTIFFFAFLPQFVNPGEPHAVLRMAALGGVFMLATFVVFAAYGVLAASVRRHVVGRPRVTDWLRRGFAGSFVALGAKLAFTAR</sequence>
<dbReference type="EMBL" id="BAAART010000040">
    <property type="protein sequence ID" value="GAA2226142.1"/>
    <property type="molecule type" value="Genomic_DNA"/>
</dbReference>
<keyword evidence="5 6" id="KW-0472">Membrane</keyword>
<keyword evidence="2" id="KW-1003">Cell membrane</keyword>
<feature type="transmembrane region" description="Helical" evidence="6">
    <location>
        <begin position="81"/>
        <end position="98"/>
    </location>
</feature>
<keyword evidence="8" id="KW-1185">Reference proteome</keyword>
<evidence type="ECO:0000313" key="8">
    <source>
        <dbReference type="Proteomes" id="UP001501474"/>
    </source>
</evidence>
<keyword evidence="3 6" id="KW-0812">Transmembrane</keyword>
<evidence type="ECO:0000256" key="5">
    <source>
        <dbReference type="ARBA" id="ARBA00023136"/>
    </source>
</evidence>
<comment type="subcellular location">
    <subcellularLocation>
        <location evidence="1">Cell membrane</location>
        <topology evidence="1">Multi-pass membrane protein</topology>
    </subcellularLocation>
</comment>
<name>A0ABN3DAR8_9ACTN</name>
<organism evidence="7 8">
    <name type="scientific">Streptomyces indiaensis</name>
    <dbReference type="NCBI Taxonomy" id="284033"/>
    <lineage>
        <taxon>Bacteria</taxon>
        <taxon>Bacillati</taxon>
        <taxon>Actinomycetota</taxon>
        <taxon>Actinomycetes</taxon>
        <taxon>Kitasatosporales</taxon>
        <taxon>Streptomycetaceae</taxon>
        <taxon>Streptomyces</taxon>
    </lineage>
</organism>
<feature type="transmembrane region" description="Helical" evidence="6">
    <location>
        <begin position="50"/>
        <end position="75"/>
    </location>
</feature>
<gene>
    <name evidence="7" type="ORF">GCM10010104_17810</name>
</gene>
<evidence type="ECO:0000256" key="1">
    <source>
        <dbReference type="ARBA" id="ARBA00004651"/>
    </source>
</evidence>
<evidence type="ECO:0000256" key="4">
    <source>
        <dbReference type="ARBA" id="ARBA00022989"/>
    </source>
</evidence>
<dbReference type="InterPro" id="IPR001123">
    <property type="entry name" value="LeuE-type"/>
</dbReference>
<evidence type="ECO:0000313" key="7">
    <source>
        <dbReference type="EMBL" id="GAA2226142.1"/>
    </source>
</evidence>
<comment type="caution">
    <text evidence="7">The sequence shown here is derived from an EMBL/GenBank/DDBJ whole genome shotgun (WGS) entry which is preliminary data.</text>
</comment>
<dbReference type="PANTHER" id="PTHR30086">
    <property type="entry name" value="ARGININE EXPORTER PROTEIN ARGO"/>
    <property type="match status" value="1"/>
</dbReference>
<evidence type="ECO:0000256" key="6">
    <source>
        <dbReference type="SAM" id="Phobius"/>
    </source>
</evidence>
<dbReference type="PANTHER" id="PTHR30086:SF14">
    <property type="entry name" value="HOMOSERINE_HOMOSERINE LACTONE EFFLUX PROTEIN"/>
    <property type="match status" value="1"/>
</dbReference>
<accession>A0ABN3DAR8</accession>
<protein>
    <submittedName>
        <fullName evidence="7">LysE family translocator</fullName>
    </submittedName>
</protein>
<feature type="transmembrane region" description="Helical" evidence="6">
    <location>
        <begin position="15"/>
        <end position="38"/>
    </location>
</feature>
<evidence type="ECO:0000256" key="3">
    <source>
        <dbReference type="ARBA" id="ARBA00022692"/>
    </source>
</evidence>
<feature type="transmembrane region" description="Helical" evidence="6">
    <location>
        <begin position="128"/>
        <end position="149"/>
    </location>
</feature>
<dbReference type="PIRSF" id="PIRSF006324">
    <property type="entry name" value="LeuE"/>
    <property type="match status" value="1"/>
</dbReference>